<evidence type="ECO:0000256" key="1">
    <source>
        <dbReference type="SAM" id="MobiDB-lite"/>
    </source>
</evidence>
<accession>A0AAW6UU63</accession>
<protein>
    <recommendedName>
        <fullName evidence="4">Lipoprotein</fullName>
    </recommendedName>
</protein>
<evidence type="ECO:0008006" key="4">
    <source>
        <dbReference type="Google" id="ProtNLM"/>
    </source>
</evidence>
<name>A0AAW6UU63_9GAMM</name>
<comment type="caution">
    <text evidence="2">The sequence shown here is derived from an EMBL/GenBank/DDBJ whole genome shotgun (WGS) entry which is preliminary data.</text>
</comment>
<feature type="region of interest" description="Disordered" evidence="1">
    <location>
        <begin position="204"/>
        <end position="225"/>
    </location>
</feature>
<organism evidence="2 3">
    <name type="scientific">Acinetobacter terrestris</name>
    <dbReference type="NCBI Taxonomy" id="2529843"/>
    <lineage>
        <taxon>Bacteria</taxon>
        <taxon>Pseudomonadati</taxon>
        <taxon>Pseudomonadota</taxon>
        <taxon>Gammaproteobacteria</taxon>
        <taxon>Moraxellales</taxon>
        <taxon>Moraxellaceae</taxon>
        <taxon>Acinetobacter</taxon>
        <taxon>Acinetobacter Taxon 24</taxon>
    </lineage>
</organism>
<reference evidence="2" key="1">
    <citation type="submission" date="2023-04" db="EMBL/GenBank/DDBJ databases">
        <title>The environmental microbiomes in feedlot watering bowls are a reservoir of florfenicol resistance for bovine respiratory disease pathogens.</title>
        <authorList>
            <person name="Kos D.W."/>
            <person name="Ruzzini A.C."/>
            <person name="Schreiner B."/>
            <person name="Jelinski M.D."/>
        </authorList>
    </citation>
    <scope>NUCLEOTIDE SEQUENCE</scope>
    <source>
        <strain evidence="2">WB3</strain>
    </source>
</reference>
<proteinExistence type="predicted"/>
<sequence length="330" mass="36355">MNFRTFILIGGVGIALHGCTSIDSFSSDSVKNFNSPQELIVQKNINAANGRAKEYVYSWGPKQSNKDPQSLYPRKHLNSYCSAKGGKFSLLHKSSMSLVKNQWDKKLLSTYSSVKQGIGAYKCVQSDGQSWIVSIEPVAERKLDDGSEARMVGLQTKIMTAWDAQKFYSSANSSNNSAAKKTTVNNQSAKNLKNKMVTAKEVEAKKEVETKKQTKPTPELPAKQSAQVAETLQQQQLKSYVAARRDLNSGKNQVAACNNAQRAYNYGKLQGTDGTKVYTESGMLVARCLTNVPSYSSRFANSKAQAVKILQNLANNYNHAGAKNMLRQIK</sequence>
<evidence type="ECO:0000313" key="2">
    <source>
        <dbReference type="EMBL" id="MDK1682712.1"/>
    </source>
</evidence>
<dbReference type="Proteomes" id="UP001241935">
    <property type="component" value="Unassembled WGS sequence"/>
</dbReference>
<dbReference type="AlphaFoldDB" id="A0AAW6UU63"/>
<evidence type="ECO:0000313" key="3">
    <source>
        <dbReference type="Proteomes" id="UP001241935"/>
    </source>
</evidence>
<dbReference type="EMBL" id="JASKNE010000001">
    <property type="protein sequence ID" value="MDK1682712.1"/>
    <property type="molecule type" value="Genomic_DNA"/>
</dbReference>
<dbReference type="RefSeq" id="WP_284066250.1">
    <property type="nucleotide sequence ID" value="NZ_JASKNE010000001.1"/>
</dbReference>
<gene>
    <name evidence="2" type="ORF">QOR41_02340</name>
</gene>